<dbReference type="InParanoid" id="A0A5C3PPY5"/>
<protein>
    <submittedName>
        <fullName evidence="2">Uncharacterized protein</fullName>
    </submittedName>
</protein>
<dbReference type="Proteomes" id="UP000308197">
    <property type="component" value="Unassembled WGS sequence"/>
</dbReference>
<sequence length="168" mass="18784">MPEVSQSAFIMPGRGLHHAVRRTSTSSVERTHVGQGWPRVSKTSVSSRRDHQTADEPLFKGPHNHDATPQAASLLELTNGPGRSNSEMTKAVVVLRRPNLCVRGWEWSVAFCLHSCTRTLSDMCRRQEENAVLSASPPHGFWYTKMPNLLASLAFAHLELHPRVLRDL</sequence>
<keyword evidence="3" id="KW-1185">Reference proteome</keyword>
<feature type="region of interest" description="Disordered" evidence="1">
    <location>
        <begin position="15"/>
        <end position="66"/>
    </location>
</feature>
<feature type="compositionally biased region" description="Basic and acidic residues" evidence="1">
    <location>
        <begin position="47"/>
        <end position="66"/>
    </location>
</feature>
<reference evidence="2 3" key="1">
    <citation type="journal article" date="2019" name="Nat. Ecol. Evol.">
        <title>Megaphylogeny resolves global patterns of mushroom evolution.</title>
        <authorList>
            <person name="Varga T."/>
            <person name="Krizsan K."/>
            <person name="Foldi C."/>
            <person name="Dima B."/>
            <person name="Sanchez-Garcia M."/>
            <person name="Sanchez-Ramirez S."/>
            <person name="Szollosi G.J."/>
            <person name="Szarkandi J.G."/>
            <person name="Papp V."/>
            <person name="Albert L."/>
            <person name="Andreopoulos W."/>
            <person name="Angelini C."/>
            <person name="Antonin V."/>
            <person name="Barry K.W."/>
            <person name="Bougher N.L."/>
            <person name="Buchanan P."/>
            <person name="Buyck B."/>
            <person name="Bense V."/>
            <person name="Catcheside P."/>
            <person name="Chovatia M."/>
            <person name="Cooper J."/>
            <person name="Damon W."/>
            <person name="Desjardin D."/>
            <person name="Finy P."/>
            <person name="Geml J."/>
            <person name="Haridas S."/>
            <person name="Hughes K."/>
            <person name="Justo A."/>
            <person name="Karasinski D."/>
            <person name="Kautmanova I."/>
            <person name="Kiss B."/>
            <person name="Kocsube S."/>
            <person name="Kotiranta H."/>
            <person name="LaButti K.M."/>
            <person name="Lechner B.E."/>
            <person name="Liimatainen K."/>
            <person name="Lipzen A."/>
            <person name="Lukacs Z."/>
            <person name="Mihaltcheva S."/>
            <person name="Morgado L.N."/>
            <person name="Niskanen T."/>
            <person name="Noordeloos M.E."/>
            <person name="Ohm R.A."/>
            <person name="Ortiz-Santana B."/>
            <person name="Ovrebo C."/>
            <person name="Racz N."/>
            <person name="Riley R."/>
            <person name="Savchenko A."/>
            <person name="Shiryaev A."/>
            <person name="Soop K."/>
            <person name="Spirin V."/>
            <person name="Szebenyi C."/>
            <person name="Tomsovsky M."/>
            <person name="Tulloss R.E."/>
            <person name="Uehling J."/>
            <person name="Grigoriev I.V."/>
            <person name="Vagvolgyi C."/>
            <person name="Papp T."/>
            <person name="Martin F.M."/>
            <person name="Miettinen O."/>
            <person name="Hibbett D.S."/>
            <person name="Nagy L.G."/>
        </authorList>
    </citation>
    <scope>NUCLEOTIDE SEQUENCE [LARGE SCALE GENOMIC DNA]</scope>
    <source>
        <strain evidence="2 3">HHB13444</strain>
    </source>
</reference>
<dbReference type="AlphaFoldDB" id="A0A5C3PPY5"/>
<accession>A0A5C3PPY5</accession>
<evidence type="ECO:0000313" key="2">
    <source>
        <dbReference type="EMBL" id="TFK91442.1"/>
    </source>
</evidence>
<organism evidence="2 3">
    <name type="scientific">Polyporus arcularius HHB13444</name>
    <dbReference type="NCBI Taxonomy" id="1314778"/>
    <lineage>
        <taxon>Eukaryota</taxon>
        <taxon>Fungi</taxon>
        <taxon>Dikarya</taxon>
        <taxon>Basidiomycota</taxon>
        <taxon>Agaricomycotina</taxon>
        <taxon>Agaricomycetes</taxon>
        <taxon>Polyporales</taxon>
        <taxon>Polyporaceae</taxon>
        <taxon>Polyporus</taxon>
    </lineage>
</organism>
<dbReference type="EMBL" id="ML211020">
    <property type="protein sequence ID" value="TFK91442.1"/>
    <property type="molecule type" value="Genomic_DNA"/>
</dbReference>
<gene>
    <name evidence="2" type="ORF">K466DRAFT_320124</name>
</gene>
<proteinExistence type="predicted"/>
<evidence type="ECO:0000256" key="1">
    <source>
        <dbReference type="SAM" id="MobiDB-lite"/>
    </source>
</evidence>
<evidence type="ECO:0000313" key="3">
    <source>
        <dbReference type="Proteomes" id="UP000308197"/>
    </source>
</evidence>
<name>A0A5C3PPY5_9APHY</name>